<accession>A0A4P7MYM1</accession>
<gene>
    <name evidence="1" type="ORF">PoMZ_09876</name>
</gene>
<organism evidence="1 2">
    <name type="scientific">Pyricularia oryzae</name>
    <name type="common">Rice blast fungus</name>
    <name type="synonym">Magnaporthe oryzae</name>
    <dbReference type="NCBI Taxonomy" id="318829"/>
    <lineage>
        <taxon>Eukaryota</taxon>
        <taxon>Fungi</taxon>
        <taxon>Dikarya</taxon>
        <taxon>Ascomycota</taxon>
        <taxon>Pezizomycotina</taxon>
        <taxon>Sordariomycetes</taxon>
        <taxon>Sordariomycetidae</taxon>
        <taxon>Magnaporthales</taxon>
        <taxon>Pyriculariaceae</taxon>
        <taxon>Pyricularia</taxon>
    </lineage>
</organism>
<proteinExistence type="predicted"/>
<reference evidence="1 2" key="1">
    <citation type="journal article" date="2019" name="Mol. Biol. Evol.">
        <title>Blast fungal genomes show frequent chromosomal changes, gene gains and losses, and effector gene turnover.</title>
        <authorList>
            <person name="Gomez Luciano L.B."/>
            <person name="Jason Tsai I."/>
            <person name="Chuma I."/>
            <person name="Tosa Y."/>
            <person name="Chen Y.H."/>
            <person name="Li J.Y."/>
            <person name="Li M.Y."/>
            <person name="Jade Lu M.Y."/>
            <person name="Nakayashiki H."/>
            <person name="Li W.H."/>
        </authorList>
    </citation>
    <scope>NUCLEOTIDE SEQUENCE [LARGE SCALE GENOMIC DNA]</scope>
    <source>
        <strain evidence="1">MZ5-1-6</strain>
    </source>
</reference>
<dbReference type="AlphaFoldDB" id="A0A4P7MYM1"/>
<protein>
    <submittedName>
        <fullName evidence="1">Uncharacterized protein</fullName>
    </submittedName>
</protein>
<dbReference type="EMBL" id="CP034204">
    <property type="protein sequence ID" value="QBZ54182.1"/>
    <property type="molecule type" value="Genomic_DNA"/>
</dbReference>
<dbReference type="Proteomes" id="UP000294847">
    <property type="component" value="Chromosome 1"/>
</dbReference>
<evidence type="ECO:0000313" key="2">
    <source>
        <dbReference type="Proteomes" id="UP000294847"/>
    </source>
</evidence>
<sequence length="126" mass="14163">MASRHFGATKQPAPTAIYITQVLREGKHVAHKTSALRLFLFGRLATLKNLETSAELVDFRVGLSKANEVNRRARLFIFNWVLQAIDKVFCRHLHSACGKPTWARNRDASRTTDPIGHIELVIGSDL</sequence>
<evidence type="ECO:0000313" key="1">
    <source>
        <dbReference type="EMBL" id="QBZ54182.1"/>
    </source>
</evidence>
<name>A0A4P7MYM1_PYROR</name>